<dbReference type="GO" id="GO:0015074">
    <property type="term" value="P:DNA integration"/>
    <property type="evidence" value="ECO:0007669"/>
    <property type="project" value="InterPro"/>
</dbReference>
<evidence type="ECO:0000313" key="3">
    <source>
        <dbReference type="EMBL" id="SNQ52038.1"/>
    </source>
</evidence>
<feature type="region of interest" description="Disordered" evidence="2">
    <location>
        <begin position="338"/>
        <end position="359"/>
    </location>
</feature>
<dbReference type="InterPro" id="IPR013762">
    <property type="entry name" value="Integrase-like_cat_sf"/>
</dbReference>
<organism evidence="3 4">
    <name type="scientific">Frankia canadensis</name>
    <dbReference type="NCBI Taxonomy" id="1836972"/>
    <lineage>
        <taxon>Bacteria</taxon>
        <taxon>Bacillati</taxon>
        <taxon>Actinomycetota</taxon>
        <taxon>Actinomycetes</taxon>
        <taxon>Frankiales</taxon>
        <taxon>Frankiaceae</taxon>
        <taxon>Frankia</taxon>
    </lineage>
</organism>
<keyword evidence="1" id="KW-0233">DNA recombination</keyword>
<dbReference type="Gene3D" id="1.10.443.10">
    <property type="entry name" value="Intergrase catalytic core"/>
    <property type="match status" value="1"/>
</dbReference>
<proteinExistence type="predicted"/>
<gene>
    <name evidence="3" type="ORF">FRACA_90041</name>
</gene>
<accession>A0A2I2L2A5</accession>
<sequence>MSGHGSSRSGGNVGGGDEPRSTFDVRVWAVREVKGKRRTTWQARWWVAGRPSENSRSFTTKGAAEARRAEILTAVKKGEAFEVSSGLPVREVLARRAAEPPAVARTWLQVARAFVDAKWEQGQAPGSRRSIANVLTAVTVVLFDGPVPVEVEELVREALPGWSFNTGARTTVGRGGVRREVAPPQGWAGVVAWMEAHSRPVTDLADPDVVRLVLGALTRRLDGRPAAANTVIRRRQVFEMAVKYAVSRGDLEVNPLVGADWQVPRTVVEVDRRAVVNAEQAGRLFAAVARRAPELEAFFATIYHAAVRPGELQELRLDQLTLPVSGWGEVLLEANNPEISPRWSDSPHGPRQARELKHRAKGEVRPVPLNPRLVAVLRRHIDTFGVTPDGRLFRSGRGNAVKATRYLQVWREARKEALSPAEQASPLARGPTTCGTPRCRAG</sequence>
<dbReference type="SUPFAM" id="SSF56349">
    <property type="entry name" value="DNA breaking-rejoining enzymes"/>
    <property type="match status" value="1"/>
</dbReference>
<feature type="region of interest" description="Disordered" evidence="2">
    <location>
        <begin position="418"/>
        <end position="442"/>
    </location>
</feature>
<dbReference type="GO" id="GO:0006310">
    <property type="term" value="P:DNA recombination"/>
    <property type="evidence" value="ECO:0007669"/>
    <property type="project" value="UniProtKB-KW"/>
</dbReference>
<reference evidence="3 4" key="1">
    <citation type="submission" date="2017-06" db="EMBL/GenBank/DDBJ databases">
        <authorList>
            <person name="Kim H.J."/>
            <person name="Triplett B.A."/>
        </authorList>
    </citation>
    <scope>NUCLEOTIDE SEQUENCE [LARGE SCALE GENOMIC DNA]</scope>
    <source>
        <strain evidence="3">FRACA_ARgP5</strain>
    </source>
</reference>
<dbReference type="AlphaFoldDB" id="A0A2I2L2A5"/>
<dbReference type="InterPro" id="IPR011010">
    <property type="entry name" value="DNA_brk_join_enz"/>
</dbReference>
<dbReference type="GO" id="GO:0003677">
    <property type="term" value="F:DNA binding"/>
    <property type="evidence" value="ECO:0007669"/>
    <property type="project" value="InterPro"/>
</dbReference>
<keyword evidence="4" id="KW-1185">Reference proteome</keyword>
<dbReference type="Proteomes" id="UP000234331">
    <property type="component" value="Unassembled WGS sequence"/>
</dbReference>
<dbReference type="EMBL" id="FZMO01000558">
    <property type="protein sequence ID" value="SNQ52038.1"/>
    <property type="molecule type" value="Genomic_DNA"/>
</dbReference>
<evidence type="ECO:0000256" key="2">
    <source>
        <dbReference type="SAM" id="MobiDB-lite"/>
    </source>
</evidence>
<evidence type="ECO:0000256" key="1">
    <source>
        <dbReference type="ARBA" id="ARBA00023172"/>
    </source>
</evidence>
<protein>
    <submittedName>
        <fullName evidence="3">Site-specific recombinase XerC</fullName>
    </submittedName>
</protein>
<name>A0A2I2L2A5_9ACTN</name>
<evidence type="ECO:0000313" key="4">
    <source>
        <dbReference type="Proteomes" id="UP000234331"/>
    </source>
</evidence>